<keyword evidence="3" id="KW-1185">Reference proteome</keyword>
<evidence type="ECO:0000256" key="1">
    <source>
        <dbReference type="SAM" id="MobiDB-lite"/>
    </source>
</evidence>
<feature type="compositionally biased region" description="Low complexity" evidence="1">
    <location>
        <begin position="17"/>
        <end position="33"/>
    </location>
</feature>
<sequence>MRTLPASTPRPLFDHYPGSSNSPATSSPSDASPLTPPPMRQPARPCTTLSYEGVRYSVPIRNRTVSLRSPPATSPPMLPIGKPSPPQPLVRSRRTVLPAGLGLVDLDKLAAAPSPRADASREERAHRRRAVHFHSHAHFSEALRLNLAHPDGTRIPPDRLHACEWHAPRQDEDENENDFSWEAEDPGLSPPSDTTSHEYMQDLAAEFPKPPKSTPEFPLSLASGFALEGPPSMPLPPTPPFVDSPHIFASVTYSDDPDANRLTVIDPDTSMARLEMSMAKLEVYNPSAQSGCFFDDDDDDESELDMQDSEAEEQPRPQADTSTPSDNDAKHVVLEEQLDEAAQRRSYCITPDTFARVGFTAHPSSSSVATQSTAAEDSAEGKPPVDLLPHFDFEALRQTYHQPDQGQRRRSSSLADMRRKLHVHWEDEPDVPSRPSDSSASSYSRPTTADSDAPRTEAEPATHSRESSTSSGEYRSRGTQAGDGRVHARPDSPLRKAKSVPFIRRSMRREEPPPVPVPPPHTPAPAPASALQHTQHKHRPHAPPLPTSLSLAGAQCNAPSRPQRQSKGLVRAHSHSHVRGESQAGSPPRTPPSGDAGMQSFMHITPEQPPSRMSRLWNRARAGISMGGGRAEGGPLKSQRSMRWLRGSVSQSRSEK</sequence>
<feature type="compositionally biased region" description="Low complexity" evidence="1">
    <location>
        <begin position="364"/>
        <end position="375"/>
    </location>
</feature>
<dbReference type="EMBL" id="KZ110592">
    <property type="protein sequence ID" value="OSX66409.1"/>
    <property type="molecule type" value="Genomic_DNA"/>
</dbReference>
<proteinExistence type="predicted"/>
<dbReference type="RefSeq" id="XP_024343203.1">
    <property type="nucleotide sequence ID" value="XM_024484148.1"/>
</dbReference>
<evidence type="ECO:0000313" key="3">
    <source>
        <dbReference type="Proteomes" id="UP000194127"/>
    </source>
</evidence>
<feature type="compositionally biased region" description="Acidic residues" evidence="1">
    <location>
        <begin position="294"/>
        <end position="312"/>
    </location>
</feature>
<dbReference type="OrthoDB" id="2803381at2759"/>
<feature type="compositionally biased region" description="Polar residues" evidence="1">
    <location>
        <begin position="557"/>
        <end position="566"/>
    </location>
</feature>
<reference evidence="2 3" key="1">
    <citation type="submission" date="2017-04" db="EMBL/GenBank/DDBJ databases">
        <title>Genome Sequence of the Model Brown-Rot Fungus Postia placenta SB12.</title>
        <authorList>
            <consortium name="DOE Joint Genome Institute"/>
            <person name="Gaskell J."/>
            <person name="Kersten P."/>
            <person name="Larrondo L.F."/>
            <person name="Canessa P."/>
            <person name="Martinez D."/>
            <person name="Hibbett D."/>
            <person name="Schmoll M."/>
            <person name="Kubicek C.P."/>
            <person name="Martinez A.T."/>
            <person name="Yadav J."/>
            <person name="Master E."/>
            <person name="Magnuson J.K."/>
            <person name="James T."/>
            <person name="Yaver D."/>
            <person name="Berka R."/>
            <person name="Labutti K."/>
            <person name="Lipzen A."/>
            <person name="Aerts A."/>
            <person name="Barry K."/>
            <person name="Henrissat B."/>
            <person name="Blanchette R."/>
            <person name="Grigoriev I."/>
            <person name="Cullen D."/>
        </authorList>
    </citation>
    <scope>NUCLEOTIDE SEQUENCE [LARGE SCALE GENOMIC DNA]</scope>
    <source>
        <strain evidence="2 3">MAD-698-R-SB12</strain>
    </source>
</reference>
<feature type="region of interest" description="Disordered" evidence="1">
    <location>
        <begin position="65"/>
        <end position="90"/>
    </location>
</feature>
<feature type="compositionally biased region" description="Acidic residues" evidence="1">
    <location>
        <begin position="171"/>
        <end position="185"/>
    </location>
</feature>
<feature type="region of interest" description="Disordered" evidence="1">
    <location>
        <begin position="289"/>
        <end position="331"/>
    </location>
</feature>
<dbReference type="GeneID" id="36329097"/>
<feature type="compositionally biased region" description="Pro residues" evidence="1">
    <location>
        <begin position="513"/>
        <end position="526"/>
    </location>
</feature>
<organism evidence="2 3">
    <name type="scientific">Postia placenta MAD-698-R-SB12</name>
    <dbReference type="NCBI Taxonomy" id="670580"/>
    <lineage>
        <taxon>Eukaryota</taxon>
        <taxon>Fungi</taxon>
        <taxon>Dikarya</taxon>
        <taxon>Basidiomycota</taxon>
        <taxon>Agaricomycotina</taxon>
        <taxon>Agaricomycetes</taxon>
        <taxon>Polyporales</taxon>
        <taxon>Adustoporiaceae</taxon>
        <taxon>Rhodonia</taxon>
    </lineage>
</organism>
<accession>A0A1X6NCM9</accession>
<feature type="compositionally biased region" description="Basic and acidic residues" evidence="1">
    <location>
        <begin position="452"/>
        <end position="466"/>
    </location>
</feature>
<feature type="compositionally biased region" description="Polar residues" evidence="1">
    <location>
        <begin position="467"/>
        <end position="479"/>
    </location>
</feature>
<dbReference type="AlphaFoldDB" id="A0A1X6NCM9"/>
<feature type="region of interest" description="Disordered" evidence="1">
    <location>
        <begin position="358"/>
        <end position="656"/>
    </location>
</feature>
<name>A0A1X6NCM9_9APHY</name>
<feature type="region of interest" description="Disordered" evidence="1">
    <location>
        <begin position="170"/>
        <end position="195"/>
    </location>
</feature>
<protein>
    <submittedName>
        <fullName evidence="2">Uncharacterized protein</fullName>
    </submittedName>
</protein>
<feature type="region of interest" description="Disordered" evidence="1">
    <location>
        <begin position="1"/>
        <end position="53"/>
    </location>
</feature>
<feature type="compositionally biased region" description="Pro residues" evidence="1">
    <location>
        <begin position="72"/>
        <end position="88"/>
    </location>
</feature>
<feature type="compositionally biased region" description="Low complexity" evidence="1">
    <location>
        <begin position="433"/>
        <end position="449"/>
    </location>
</feature>
<evidence type="ECO:0000313" key="2">
    <source>
        <dbReference type="EMBL" id="OSX66409.1"/>
    </source>
</evidence>
<feature type="compositionally biased region" description="Basic and acidic residues" evidence="1">
    <location>
        <begin position="484"/>
        <end position="494"/>
    </location>
</feature>
<gene>
    <name evidence="2" type="ORF">POSPLADRAFT_1131927</name>
</gene>
<dbReference type="Proteomes" id="UP000194127">
    <property type="component" value="Unassembled WGS sequence"/>
</dbReference>